<protein>
    <submittedName>
        <fullName evidence="2">Uncharacterized protein</fullName>
    </submittedName>
</protein>
<feature type="transmembrane region" description="Helical" evidence="1">
    <location>
        <begin position="69"/>
        <end position="86"/>
    </location>
</feature>
<keyword evidence="1" id="KW-0812">Transmembrane</keyword>
<organism evidence="2 3">
    <name type="scientific">Trichogramma kaykai</name>
    <dbReference type="NCBI Taxonomy" id="54128"/>
    <lineage>
        <taxon>Eukaryota</taxon>
        <taxon>Metazoa</taxon>
        <taxon>Ecdysozoa</taxon>
        <taxon>Arthropoda</taxon>
        <taxon>Hexapoda</taxon>
        <taxon>Insecta</taxon>
        <taxon>Pterygota</taxon>
        <taxon>Neoptera</taxon>
        <taxon>Endopterygota</taxon>
        <taxon>Hymenoptera</taxon>
        <taxon>Apocrita</taxon>
        <taxon>Proctotrupomorpha</taxon>
        <taxon>Chalcidoidea</taxon>
        <taxon>Trichogrammatidae</taxon>
        <taxon>Trichogramma</taxon>
    </lineage>
</organism>
<keyword evidence="3" id="KW-1185">Reference proteome</keyword>
<dbReference type="Proteomes" id="UP001627154">
    <property type="component" value="Unassembled WGS sequence"/>
</dbReference>
<evidence type="ECO:0000313" key="3">
    <source>
        <dbReference type="Proteomes" id="UP001627154"/>
    </source>
</evidence>
<dbReference type="AlphaFoldDB" id="A0ABD2XLB5"/>
<gene>
    <name evidence="2" type="ORF">TKK_001199</name>
</gene>
<comment type="caution">
    <text evidence="2">The sequence shown here is derived from an EMBL/GenBank/DDBJ whole genome shotgun (WGS) entry which is preliminary data.</text>
</comment>
<name>A0ABD2XLB5_9HYME</name>
<proteinExistence type="predicted"/>
<accession>A0ABD2XLB5</accession>
<evidence type="ECO:0000313" key="2">
    <source>
        <dbReference type="EMBL" id="KAL3405749.1"/>
    </source>
</evidence>
<keyword evidence="1" id="KW-1133">Transmembrane helix</keyword>
<sequence length="147" mass="16572">MGAAAAISIEFLFNEFIYTFNRSDFNEKIPARDLDATTHTCHIEKATSLVRLVMFFTIISKKRTSCGRSFTLTFMIYVAIVYYLPAPQKPPFRSKIISFTIVPTNDDDTANRKFFKAASCTLEMRTTIKSFFNDCLIDTSSSSSGAL</sequence>
<evidence type="ECO:0000256" key="1">
    <source>
        <dbReference type="SAM" id="Phobius"/>
    </source>
</evidence>
<keyword evidence="1" id="KW-0472">Membrane</keyword>
<reference evidence="2 3" key="1">
    <citation type="journal article" date="2024" name="bioRxiv">
        <title>A reference genome for Trichogramma kaykai: A tiny desert-dwelling parasitoid wasp with competing sex-ratio distorters.</title>
        <authorList>
            <person name="Culotta J."/>
            <person name="Lindsey A.R."/>
        </authorList>
    </citation>
    <scope>NUCLEOTIDE SEQUENCE [LARGE SCALE GENOMIC DNA]</scope>
    <source>
        <strain evidence="2 3">KSX58</strain>
    </source>
</reference>
<dbReference type="EMBL" id="JBJJXI010000019">
    <property type="protein sequence ID" value="KAL3405749.1"/>
    <property type="molecule type" value="Genomic_DNA"/>
</dbReference>